<dbReference type="AlphaFoldDB" id="A0A919PPE0"/>
<dbReference type="Gene3D" id="3.30.450.180">
    <property type="match status" value="1"/>
</dbReference>
<evidence type="ECO:0000256" key="1">
    <source>
        <dbReference type="SAM" id="MobiDB-lite"/>
    </source>
</evidence>
<organism evidence="3 4">
    <name type="scientific">Dactylosporangium siamense</name>
    <dbReference type="NCBI Taxonomy" id="685454"/>
    <lineage>
        <taxon>Bacteria</taxon>
        <taxon>Bacillati</taxon>
        <taxon>Actinomycetota</taxon>
        <taxon>Actinomycetes</taxon>
        <taxon>Micromonosporales</taxon>
        <taxon>Micromonosporaceae</taxon>
        <taxon>Dactylosporangium</taxon>
    </lineage>
</organism>
<dbReference type="EMBL" id="BONQ01000077">
    <property type="protein sequence ID" value="GIG46911.1"/>
    <property type="molecule type" value="Genomic_DNA"/>
</dbReference>
<comment type="caution">
    <text evidence="3">The sequence shown here is derived from an EMBL/GenBank/DDBJ whole genome shotgun (WGS) entry which is preliminary data.</text>
</comment>
<name>A0A919PPE0_9ACTN</name>
<dbReference type="InterPro" id="IPR041413">
    <property type="entry name" value="MLTR_LBD"/>
</dbReference>
<accession>A0A919PPE0</accession>
<feature type="compositionally biased region" description="Gly residues" evidence="1">
    <location>
        <begin position="39"/>
        <end position="55"/>
    </location>
</feature>
<protein>
    <recommendedName>
        <fullName evidence="2">MmyB-like transcription regulator ligand binding domain-containing protein</fullName>
    </recommendedName>
</protein>
<evidence type="ECO:0000313" key="4">
    <source>
        <dbReference type="Proteomes" id="UP000660611"/>
    </source>
</evidence>
<keyword evidence="4" id="KW-1185">Reference proteome</keyword>
<dbReference type="Proteomes" id="UP000660611">
    <property type="component" value="Unassembled WGS sequence"/>
</dbReference>
<dbReference type="Pfam" id="PF17765">
    <property type="entry name" value="MLTR_LBD"/>
    <property type="match status" value="1"/>
</dbReference>
<evidence type="ECO:0000313" key="3">
    <source>
        <dbReference type="EMBL" id="GIG46911.1"/>
    </source>
</evidence>
<feature type="region of interest" description="Disordered" evidence="1">
    <location>
        <begin position="15"/>
        <end position="58"/>
    </location>
</feature>
<gene>
    <name evidence="3" type="ORF">Dsi01nite_049520</name>
</gene>
<feature type="domain" description="MmyB-like transcription regulator ligand binding" evidence="2">
    <location>
        <begin position="52"/>
        <end position="105"/>
    </location>
</feature>
<proteinExistence type="predicted"/>
<sequence length="119" mass="12435">MRPLLPHALIRAAVRHPATRTAPTLVDTRSSGRAAGDEQGSGGGEQARGAQGGVGDRGRLKIFRHAGLGDLRLATQSMQLAGTPELRMIVYTPADAPTATALATLDTPLTGCEKHRTTD</sequence>
<evidence type="ECO:0000259" key="2">
    <source>
        <dbReference type="Pfam" id="PF17765"/>
    </source>
</evidence>
<reference evidence="3" key="1">
    <citation type="submission" date="2021-01" db="EMBL/GenBank/DDBJ databases">
        <title>Whole genome shotgun sequence of Dactylosporangium siamense NBRC 106093.</title>
        <authorList>
            <person name="Komaki H."/>
            <person name="Tamura T."/>
        </authorList>
    </citation>
    <scope>NUCLEOTIDE SEQUENCE</scope>
    <source>
        <strain evidence="3">NBRC 106093</strain>
    </source>
</reference>